<feature type="transmembrane region" description="Helical" evidence="1">
    <location>
        <begin position="32"/>
        <end position="53"/>
    </location>
</feature>
<proteinExistence type="predicted"/>
<evidence type="ECO:0000313" key="4">
    <source>
        <dbReference type="Proteomes" id="UP000423525"/>
    </source>
</evidence>
<dbReference type="Proteomes" id="UP000423525">
    <property type="component" value="Chromosome"/>
</dbReference>
<feature type="transmembrane region" description="Helical" evidence="1">
    <location>
        <begin position="318"/>
        <end position="340"/>
    </location>
</feature>
<feature type="transmembrane region" description="Helical" evidence="1">
    <location>
        <begin position="185"/>
        <end position="205"/>
    </location>
</feature>
<evidence type="ECO:0000256" key="1">
    <source>
        <dbReference type="SAM" id="Phobius"/>
    </source>
</evidence>
<dbReference type="GO" id="GO:0004497">
    <property type="term" value="F:monooxygenase activity"/>
    <property type="evidence" value="ECO:0007669"/>
    <property type="project" value="UniProtKB-KW"/>
</dbReference>
<keyword evidence="5" id="KW-1185">Reference proteome</keyword>
<dbReference type="Pfam" id="PF05145">
    <property type="entry name" value="AbrB"/>
    <property type="match status" value="1"/>
</dbReference>
<keyword evidence="3" id="KW-0560">Oxidoreductase</keyword>
<name>A0A6I8MFJ8_9CORY</name>
<dbReference type="EMBL" id="LR738855">
    <property type="protein sequence ID" value="VZH84095.1"/>
    <property type="molecule type" value="Genomic_DNA"/>
</dbReference>
<organism evidence="3 4">
    <name type="scientific">Corynebacterium rouxii</name>
    <dbReference type="NCBI Taxonomy" id="2719119"/>
    <lineage>
        <taxon>Bacteria</taxon>
        <taxon>Bacillati</taxon>
        <taxon>Actinomycetota</taxon>
        <taxon>Actinomycetes</taxon>
        <taxon>Mycobacteriales</taxon>
        <taxon>Corynebacteriaceae</taxon>
        <taxon>Corynebacterium</taxon>
    </lineage>
</organism>
<keyword evidence="1" id="KW-0812">Transmembrane</keyword>
<dbReference type="EMBL" id="JARUHM010000001">
    <property type="protein sequence ID" value="MDT9410012.1"/>
    <property type="molecule type" value="Genomic_DNA"/>
</dbReference>
<dbReference type="GO" id="GO:0010468">
    <property type="term" value="P:regulation of gene expression"/>
    <property type="evidence" value="ECO:0007669"/>
    <property type="project" value="InterPro"/>
</dbReference>
<keyword evidence="1" id="KW-0472">Membrane</keyword>
<reference evidence="3 4" key="1">
    <citation type="submission" date="2019-11" db="EMBL/GenBank/DDBJ databases">
        <authorList>
            <person name="Brisse S."/>
        </authorList>
    </citation>
    <scope>NUCLEOTIDE SEQUENCE [LARGE SCALE GENOMIC DNA]</scope>
    <source>
        <strain evidence="3">FRC0190</strain>
    </source>
</reference>
<evidence type="ECO:0000313" key="5">
    <source>
        <dbReference type="Proteomes" id="UP001265983"/>
    </source>
</evidence>
<keyword evidence="3" id="KW-0503">Monooxygenase</keyword>
<dbReference type="PANTHER" id="PTHR38457">
    <property type="entry name" value="REGULATOR ABRB-RELATED"/>
    <property type="match status" value="1"/>
</dbReference>
<dbReference type="InterPro" id="IPR007820">
    <property type="entry name" value="AbrB_fam"/>
</dbReference>
<feature type="transmembrane region" description="Helical" evidence="1">
    <location>
        <begin position="265"/>
        <end position="287"/>
    </location>
</feature>
<feature type="transmembrane region" description="Helical" evidence="1">
    <location>
        <begin position="65"/>
        <end position="84"/>
    </location>
</feature>
<feature type="transmembrane region" description="Helical" evidence="1">
    <location>
        <begin position="235"/>
        <end position="258"/>
    </location>
</feature>
<sequence length="350" mass="36551">MTWNSSVAARWLLVVPASVATGYVLSMVHVPAAWILGAIFVSATMAIASGAELPIHKEVFNLGRGFIGILAGLPLATADPALLARYVLPGLLATFVTLAIGIVGGMVLARAQPLISQETGILSMLAGGASVMPVLAQDLGADFRYVALSQYLRLVAVSMSLPLVAHMIAPTGLDHVVTPRGDQPWWALALVCVIAVVGHRIAAMLRIPVPSILGPLLLVVGASAVLPHVDFTPPMYVRIFAFLCIGWMCGGGLSVAALKFFARQVPATVMFIVVLLGGCALTAWPLAATMGVDYFDAYLATSPGGLETVLALASEGGAGPIVVAVQIIRLLCVLLLAGWLPQLIRLLRRG</sequence>
<feature type="transmembrane region" description="Helical" evidence="1">
    <location>
        <begin position="212"/>
        <end position="229"/>
    </location>
</feature>
<dbReference type="NCBIfam" id="TIGR03082">
    <property type="entry name" value="Gneg_AbrB_dup"/>
    <property type="match status" value="2"/>
</dbReference>
<dbReference type="PANTHER" id="PTHR38457:SF1">
    <property type="entry name" value="REGULATOR ABRB-RELATED"/>
    <property type="match status" value="1"/>
</dbReference>
<reference evidence="2 5" key="2">
    <citation type="submission" date="2023-03" db="EMBL/GenBank/DDBJ databases">
        <title>Whole genome sequence of the first Corynebacterium rouxii strains isolated in Brazil: a recent member of Corynebacterium diphtheriae complex.</title>
        <authorList>
            <person name="Vieira V."/>
            <person name="Ramos J.N."/>
            <person name="Araujo M.R.B."/>
            <person name="Baio P.V."/>
            <person name="Sant'Anna L.O."/>
            <person name="Veras J.F.C."/>
            <person name="Vieira E.M.D."/>
            <person name="Sousa M.A.B."/>
            <person name="Camargo C.H."/>
            <person name="Sacchi C.T."/>
            <person name="Campos K.R."/>
            <person name="Santos M.B.N."/>
            <person name="Bokermann S."/>
            <person name="Alvim L.B."/>
            <person name="Santos L.S."/>
            <person name="Mattos-Guaraldi A.L."/>
        </authorList>
    </citation>
    <scope>NUCLEOTIDE SEQUENCE [LARGE SCALE GENOMIC DNA]</scope>
    <source>
        <strain evidence="2 5">70862</strain>
    </source>
</reference>
<dbReference type="AlphaFoldDB" id="A0A6I8MFJ8"/>
<dbReference type="GO" id="GO:0016020">
    <property type="term" value="C:membrane"/>
    <property type="evidence" value="ECO:0007669"/>
    <property type="project" value="InterPro"/>
</dbReference>
<dbReference type="PIRSF" id="PIRSF038991">
    <property type="entry name" value="Protein_AbrB"/>
    <property type="match status" value="1"/>
</dbReference>
<evidence type="ECO:0000313" key="2">
    <source>
        <dbReference type="EMBL" id="MDT9410012.1"/>
    </source>
</evidence>
<dbReference type="RefSeq" id="WP_155871189.1">
    <property type="nucleotide sequence ID" value="NZ_CP168248.1"/>
</dbReference>
<accession>A0A6I8MFJ8</accession>
<protein>
    <submittedName>
        <fullName evidence="2">AbrB family transcriptional regulator</fullName>
    </submittedName>
    <submittedName>
        <fullName evidence="3">Ammonia monooxygenase</fullName>
    </submittedName>
</protein>
<feature type="transmembrane region" description="Helical" evidence="1">
    <location>
        <begin position="151"/>
        <end position="173"/>
    </location>
</feature>
<feature type="transmembrane region" description="Helical" evidence="1">
    <location>
        <begin position="7"/>
        <end position="26"/>
    </location>
</feature>
<dbReference type="KEGG" id="crf:FRC0190_00135"/>
<feature type="transmembrane region" description="Helical" evidence="1">
    <location>
        <begin position="90"/>
        <end position="109"/>
    </location>
</feature>
<keyword evidence="1" id="KW-1133">Transmembrane helix</keyword>
<dbReference type="Proteomes" id="UP001265983">
    <property type="component" value="Unassembled WGS sequence"/>
</dbReference>
<evidence type="ECO:0000313" key="3">
    <source>
        <dbReference type="EMBL" id="VZH84095.1"/>
    </source>
</evidence>
<gene>
    <name evidence="3" type="ORF">FRC0190_00135</name>
    <name evidence="2" type="ORF">P8T80_01160</name>
</gene>
<dbReference type="InterPro" id="IPR017516">
    <property type="entry name" value="AbrB_dup"/>
</dbReference>